<evidence type="ECO:0000256" key="4">
    <source>
        <dbReference type="ARBA" id="ARBA00023163"/>
    </source>
</evidence>
<dbReference type="SMART" id="SM00100">
    <property type="entry name" value="cNMP"/>
    <property type="match status" value="1"/>
</dbReference>
<dbReference type="RefSeq" id="WP_248252064.1">
    <property type="nucleotide sequence ID" value="NZ_JAIWJX010000002.1"/>
</dbReference>
<dbReference type="SUPFAM" id="SSF51206">
    <property type="entry name" value="cAMP-binding domain-like"/>
    <property type="match status" value="1"/>
</dbReference>
<dbReference type="InterPro" id="IPR036388">
    <property type="entry name" value="WH-like_DNA-bd_sf"/>
</dbReference>
<evidence type="ECO:0000256" key="3">
    <source>
        <dbReference type="ARBA" id="ARBA00023159"/>
    </source>
</evidence>
<evidence type="ECO:0000259" key="5">
    <source>
        <dbReference type="PROSITE" id="PS50042"/>
    </source>
</evidence>
<keyword evidence="4" id="KW-0804">Transcription</keyword>
<keyword evidence="3" id="KW-0010">Activator</keyword>
<dbReference type="GO" id="GO:0003677">
    <property type="term" value="F:DNA binding"/>
    <property type="evidence" value="ECO:0007669"/>
    <property type="project" value="UniProtKB-KW"/>
</dbReference>
<organism evidence="7 8">
    <name type="scientific">Fictibacillus marinisediminis</name>
    <dbReference type="NCBI Taxonomy" id="2878389"/>
    <lineage>
        <taxon>Bacteria</taxon>
        <taxon>Bacillati</taxon>
        <taxon>Bacillota</taxon>
        <taxon>Bacilli</taxon>
        <taxon>Bacillales</taxon>
        <taxon>Fictibacillaceae</taxon>
        <taxon>Fictibacillus</taxon>
    </lineage>
</organism>
<gene>
    <name evidence="7" type="ORF">LCY76_07195</name>
</gene>
<evidence type="ECO:0000259" key="6">
    <source>
        <dbReference type="PROSITE" id="PS51063"/>
    </source>
</evidence>
<keyword evidence="1" id="KW-0805">Transcription regulation</keyword>
<sequence>MKKINDRELLELYLSDHHIESIFHSQLMPYLKLYHFKPGELICSQGEPAQYIYVLVKGKVKVYTTSPEGKTLILSFKTPLEVIGDIEYVRGTDTVNTVEAVSPVTMIGIHHRWLKKYACDDSAFLNFLLKIITEKFYVKSNSLRFNLLYPVEVRLASYLLSVSFDESDSLLTGQHSTRSLKDAANLIGTSYRHLNRVIQQFCAEGLVERNSGGILVKDREGLRALANDNIYE</sequence>
<feature type="domain" description="Cyclic nucleotide-binding" evidence="5">
    <location>
        <begin position="26"/>
        <end position="116"/>
    </location>
</feature>
<dbReference type="CDD" id="cd00038">
    <property type="entry name" value="CAP_ED"/>
    <property type="match status" value="1"/>
</dbReference>
<dbReference type="SUPFAM" id="SSF46785">
    <property type="entry name" value="Winged helix' DNA-binding domain"/>
    <property type="match status" value="1"/>
</dbReference>
<dbReference type="InterPro" id="IPR050397">
    <property type="entry name" value="Env_Response_Regulators"/>
</dbReference>
<dbReference type="Pfam" id="PF00027">
    <property type="entry name" value="cNMP_binding"/>
    <property type="match status" value="1"/>
</dbReference>
<dbReference type="Pfam" id="PF13545">
    <property type="entry name" value="HTH_Crp_2"/>
    <property type="match status" value="1"/>
</dbReference>
<evidence type="ECO:0000313" key="7">
    <source>
        <dbReference type="EMBL" id="MCK6256379.1"/>
    </source>
</evidence>
<dbReference type="Gene3D" id="2.60.120.10">
    <property type="entry name" value="Jelly Rolls"/>
    <property type="match status" value="1"/>
</dbReference>
<dbReference type="Proteomes" id="UP001139011">
    <property type="component" value="Unassembled WGS sequence"/>
</dbReference>
<reference evidence="7" key="1">
    <citation type="submission" date="2021-09" db="EMBL/GenBank/DDBJ databases">
        <title>Genome analysis of Fictibacillus sp. KIGAM418 isolated from marine sediment.</title>
        <authorList>
            <person name="Seo M.-J."/>
            <person name="Cho E.-S."/>
            <person name="Hwang C.Y."/>
        </authorList>
    </citation>
    <scope>NUCLEOTIDE SEQUENCE</scope>
    <source>
        <strain evidence="7">KIGAM418</strain>
    </source>
</reference>
<keyword evidence="8" id="KW-1185">Reference proteome</keyword>
<evidence type="ECO:0000256" key="2">
    <source>
        <dbReference type="ARBA" id="ARBA00023125"/>
    </source>
</evidence>
<name>A0A9X1XEZ7_9BACL</name>
<dbReference type="PROSITE" id="PS50042">
    <property type="entry name" value="CNMP_BINDING_3"/>
    <property type="match status" value="1"/>
</dbReference>
<evidence type="ECO:0000256" key="1">
    <source>
        <dbReference type="ARBA" id="ARBA00023015"/>
    </source>
</evidence>
<dbReference type="InterPro" id="IPR000595">
    <property type="entry name" value="cNMP-bd_dom"/>
</dbReference>
<dbReference type="EMBL" id="JAIWJX010000002">
    <property type="protein sequence ID" value="MCK6256379.1"/>
    <property type="molecule type" value="Genomic_DNA"/>
</dbReference>
<dbReference type="InterPro" id="IPR012318">
    <property type="entry name" value="HTH_CRP"/>
</dbReference>
<dbReference type="GO" id="GO:0005829">
    <property type="term" value="C:cytosol"/>
    <property type="evidence" value="ECO:0007669"/>
    <property type="project" value="TreeGrafter"/>
</dbReference>
<evidence type="ECO:0000313" key="8">
    <source>
        <dbReference type="Proteomes" id="UP001139011"/>
    </source>
</evidence>
<keyword evidence="2" id="KW-0238">DNA-binding</keyword>
<dbReference type="InterPro" id="IPR018488">
    <property type="entry name" value="cNMP-bd_CS"/>
</dbReference>
<dbReference type="GO" id="GO:0003700">
    <property type="term" value="F:DNA-binding transcription factor activity"/>
    <property type="evidence" value="ECO:0007669"/>
    <property type="project" value="TreeGrafter"/>
</dbReference>
<proteinExistence type="predicted"/>
<comment type="caution">
    <text evidence="7">The sequence shown here is derived from an EMBL/GenBank/DDBJ whole genome shotgun (WGS) entry which is preliminary data.</text>
</comment>
<dbReference type="PANTHER" id="PTHR24567">
    <property type="entry name" value="CRP FAMILY TRANSCRIPTIONAL REGULATORY PROTEIN"/>
    <property type="match status" value="1"/>
</dbReference>
<dbReference type="PANTHER" id="PTHR24567:SF26">
    <property type="entry name" value="REGULATORY PROTEIN YEIL"/>
    <property type="match status" value="1"/>
</dbReference>
<dbReference type="AlphaFoldDB" id="A0A9X1XEZ7"/>
<accession>A0A9X1XEZ7</accession>
<dbReference type="PROSITE" id="PS00888">
    <property type="entry name" value="CNMP_BINDING_1"/>
    <property type="match status" value="1"/>
</dbReference>
<dbReference type="InterPro" id="IPR036390">
    <property type="entry name" value="WH_DNA-bd_sf"/>
</dbReference>
<dbReference type="InterPro" id="IPR014710">
    <property type="entry name" value="RmlC-like_jellyroll"/>
</dbReference>
<protein>
    <submittedName>
        <fullName evidence="7">Cyclic nucleotide-binding domain-containing protein</fullName>
    </submittedName>
</protein>
<dbReference type="Gene3D" id="1.10.10.10">
    <property type="entry name" value="Winged helix-like DNA-binding domain superfamily/Winged helix DNA-binding domain"/>
    <property type="match status" value="1"/>
</dbReference>
<dbReference type="InterPro" id="IPR018490">
    <property type="entry name" value="cNMP-bd_dom_sf"/>
</dbReference>
<dbReference type="PROSITE" id="PS51063">
    <property type="entry name" value="HTH_CRP_2"/>
    <property type="match status" value="1"/>
</dbReference>
<feature type="domain" description="HTH crp-type" evidence="6">
    <location>
        <begin position="149"/>
        <end position="220"/>
    </location>
</feature>